<name>A0A6M3JJ90_9ZZZZ</name>
<evidence type="ECO:0000256" key="1">
    <source>
        <dbReference type="SAM" id="Coils"/>
    </source>
</evidence>
<keyword evidence="1" id="KW-0175">Coiled coil</keyword>
<evidence type="ECO:0000313" key="2">
    <source>
        <dbReference type="EMBL" id="QJA70259.1"/>
    </source>
</evidence>
<sequence length="120" mass="13600">MNEFSLYNQDLEDQLDLCRDEFKRILSCPGVDPEIIELAERGCKNITQHVHVITQRDDALTKVATLESRLEKTEEALKNIKTFADERAECSVYLANIAWACNEALEGLGKEVKEDEPTGD</sequence>
<dbReference type="AlphaFoldDB" id="A0A6M3JJ90"/>
<feature type="coiled-coil region" evidence="1">
    <location>
        <begin position="56"/>
        <end position="83"/>
    </location>
</feature>
<gene>
    <name evidence="2" type="ORF">MM415A03868_0009</name>
</gene>
<reference evidence="2" key="1">
    <citation type="submission" date="2020-03" db="EMBL/GenBank/DDBJ databases">
        <title>The deep terrestrial virosphere.</title>
        <authorList>
            <person name="Holmfeldt K."/>
            <person name="Nilsson E."/>
            <person name="Simone D."/>
            <person name="Lopez-Fernandez M."/>
            <person name="Wu X."/>
            <person name="de Brujin I."/>
            <person name="Lundin D."/>
            <person name="Andersson A."/>
            <person name="Bertilsson S."/>
            <person name="Dopson M."/>
        </authorList>
    </citation>
    <scope>NUCLEOTIDE SEQUENCE</scope>
    <source>
        <strain evidence="2">MM415A03868</strain>
    </source>
</reference>
<dbReference type="EMBL" id="MT141777">
    <property type="protein sequence ID" value="QJA70259.1"/>
    <property type="molecule type" value="Genomic_DNA"/>
</dbReference>
<accession>A0A6M3JJ90</accession>
<organism evidence="2">
    <name type="scientific">viral metagenome</name>
    <dbReference type="NCBI Taxonomy" id="1070528"/>
    <lineage>
        <taxon>unclassified sequences</taxon>
        <taxon>metagenomes</taxon>
        <taxon>organismal metagenomes</taxon>
    </lineage>
</organism>
<proteinExistence type="predicted"/>
<protein>
    <submittedName>
        <fullName evidence="2">Uncharacterized protein</fullName>
    </submittedName>
</protein>